<dbReference type="GeneID" id="101842194"/>
<dbReference type="InterPro" id="IPR001660">
    <property type="entry name" value="SAM"/>
</dbReference>
<dbReference type="Pfam" id="PF07647">
    <property type="entry name" value="SAM_2"/>
    <property type="match status" value="1"/>
</dbReference>
<reference evidence="4" key="1">
    <citation type="submission" date="2025-08" db="UniProtKB">
        <authorList>
            <consortium name="RefSeq"/>
        </authorList>
    </citation>
    <scope>IDENTIFICATION</scope>
    <source>
        <tissue evidence="4">Liver</tissue>
    </source>
</reference>
<dbReference type="PROSITE" id="PS50105">
    <property type="entry name" value="SAM_DOMAIN"/>
    <property type="match status" value="1"/>
</dbReference>
<dbReference type="OrthoDB" id="6133291at2759"/>
<dbReference type="eggNOG" id="ENOG502S3Z4">
    <property type="taxonomic scope" value="Eukaryota"/>
</dbReference>
<feature type="region of interest" description="Disordered" evidence="1">
    <location>
        <begin position="1"/>
        <end position="466"/>
    </location>
</feature>
<protein>
    <submittedName>
        <fullName evidence="4">Sterile alpha motif domain-containing protein 15 isoform X1</fullName>
    </submittedName>
</protein>
<feature type="compositionally biased region" description="Basic and acidic residues" evidence="1">
    <location>
        <begin position="274"/>
        <end position="337"/>
    </location>
</feature>
<organism evidence="3 4">
    <name type="scientific">Mesocricetus auratus</name>
    <name type="common">Golden hamster</name>
    <dbReference type="NCBI Taxonomy" id="10036"/>
    <lineage>
        <taxon>Eukaryota</taxon>
        <taxon>Metazoa</taxon>
        <taxon>Chordata</taxon>
        <taxon>Craniata</taxon>
        <taxon>Vertebrata</taxon>
        <taxon>Euteleostomi</taxon>
        <taxon>Mammalia</taxon>
        <taxon>Eutheria</taxon>
        <taxon>Euarchontoglires</taxon>
        <taxon>Glires</taxon>
        <taxon>Rodentia</taxon>
        <taxon>Myomorpha</taxon>
        <taxon>Muroidea</taxon>
        <taxon>Cricetidae</taxon>
        <taxon>Cricetinae</taxon>
        <taxon>Mesocricetus</taxon>
    </lineage>
</organism>
<dbReference type="PANTHER" id="PTHR46829">
    <property type="entry name" value="STERILE ALPHA MOTIF DOMAIN-CONTAINING PROTEIN 15"/>
    <property type="match status" value="1"/>
</dbReference>
<feature type="compositionally biased region" description="Basic and acidic residues" evidence="1">
    <location>
        <begin position="346"/>
        <end position="384"/>
    </location>
</feature>
<feature type="region of interest" description="Disordered" evidence="1">
    <location>
        <begin position="694"/>
        <end position="729"/>
    </location>
</feature>
<evidence type="ECO:0000313" key="3">
    <source>
        <dbReference type="Proteomes" id="UP000886700"/>
    </source>
</evidence>
<feature type="compositionally biased region" description="Basic and acidic residues" evidence="1">
    <location>
        <begin position="425"/>
        <end position="466"/>
    </location>
</feature>
<proteinExistence type="predicted"/>
<dbReference type="Gene3D" id="1.10.150.50">
    <property type="entry name" value="Transcription Factor, Ets-1"/>
    <property type="match status" value="1"/>
</dbReference>
<feature type="compositionally biased region" description="Polar residues" evidence="1">
    <location>
        <begin position="157"/>
        <end position="172"/>
    </location>
</feature>
<accession>A0A1U7R9J8</accession>
<evidence type="ECO:0000313" key="4">
    <source>
        <dbReference type="RefSeq" id="XP_005084071.2"/>
    </source>
</evidence>
<dbReference type="InterPro" id="IPR013761">
    <property type="entry name" value="SAM/pointed_sf"/>
</dbReference>
<feature type="compositionally biased region" description="Acidic residues" evidence="1">
    <location>
        <begin position="1"/>
        <end position="15"/>
    </location>
</feature>
<name>A0A1U7R9J8_MESAU</name>
<dbReference type="CTD" id="161394"/>
<dbReference type="PANTHER" id="PTHR46829:SF1">
    <property type="entry name" value="STERILE ALPHA MOTIF DOMAIN-CONTAINING PROTEIN 15"/>
    <property type="match status" value="1"/>
</dbReference>
<feature type="compositionally biased region" description="Basic and acidic residues" evidence="1">
    <location>
        <begin position="16"/>
        <end position="32"/>
    </location>
</feature>
<dbReference type="AlphaFoldDB" id="A0A1U7R9J8"/>
<feature type="compositionally biased region" description="Polar residues" evidence="1">
    <location>
        <begin position="401"/>
        <end position="419"/>
    </location>
</feature>
<sequence>MAAVPEDYDSGPDESENLHPERTKSHELHNAKSDTTAEVTPEQLPEIDQEPEELKTKEDDSEEGKPGSAEKVLLELAPTPEEIPKETNMDLPSQTEAEITQVLKLETSRGAGEDLEVPEDEKHEPDLQPPDVSVDALTEPHPETDTQLPTETKAPEATSSETGTELPENTGQKVPEQSPREGDTETGPEQNTPDFPSDKPRKSVEEEDLSPSKMTESEITEKTQGESAEEKSTEPTEVAKPEIPDQELRKSTEEAAIMPPEEVHIKSTQQSEQTKPEFPDKKPRQSVEEKVSELLEEFKLEFSEEESRKTAEKASLELSEKEATSKKVQRRSVEEKVPGSLEEAAPEPKEIKPDVQGETQEKSEQVPEPTGQKEKPRRTSEKSKSKGTLAESSKEKGPGLQGQTEAEQNSNEETGQMPPQMTKPEVQEKPQPEPTKEPELSHESKAREIATELSKEHRPEPSKLKYPVDKDEIVFTEYHKKMPEKETSKTKNEFVVGSSRESIESAGTDYESQELPKERQVDTCEVFTSAPASESQVELRDSVSEKKVVTLPQGLEKMGHEEPKINKSARLQFEHLKWSPEMVAEWIGELGFPQYKECFTANFINGQKLIHVNCCNLPQMGITDFEDMKTISHHTRELLGIKEPLFSRSISLPYRDNIGLFLERKGHSGVMSASLTLSEFVKAAGLQEYDLEIDTMEKHESPLPDSSQEEKEALLLPSKPKEDTVEPET</sequence>
<dbReference type="KEGG" id="maua:101842194"/>
<evidence type="ECO:0000259" key="2">
    <source>
        <dbReference type="PROSITE" id="PS50105"/>
    </source>
</evidence>
<feature type="compositionally biased region" description="Basic and acidic residues" evidence="1">
    <location>
        <begin position="695"/>
        <end position="729"/>
    </location>
</feature>
<evidence type="ECO:0000256" key="1">
    <source>
        <dbReference type="SAM" id="MobiDB-lite"/>
    </source>
</evidence>
<dbReference type="RefSeq" id="XP_005084071.2">
    <property type="nucleotide sequence ID" value="XM_005084014.4"/>
</dbReference>
<keyword evidence="3" id="KW-1185">Reference proteome</keyword>
<feature type="compositionally biased region" description="Basic and acidic residues" evidence="1">
    <location>
        <begin position="215"/>
        <end position="253"/>
    </location>
</feature>
<dbReference type="CDD" id="cd09530">
    <property type="entry name" value="SAM_Samd14"/>
    <property type="match status" value="1"/>
</dbReference>
<dbReference type="SUPFAM" id="SSF47769">
    <property type="entry name" value="SAM/Pointed domain"/>
    <property type="match status" value="1"/>
</dbReference>
<gene>
    <name evidence="4" type="primary">Samd15</name>
</gene>
<dbReference type="SMART" id="SM00454">
    <property type="entry name" value="SAM"/>
    <property type="match status" value="1"/>
</dbReference>
<feature type="domain" description="SAM" evidence="2">
    <location>
        <begin position="578"/>
        <end position="641"/>
    </location>
</feature>
<dbReference type="Proteomes" id="UP000886700">
    <property type="component" value="Unplaced"/>
</dbReference>